<keyword evidence="3" id="KW-1185">Reference proteome</keyword>
<protein>
    <submittedName>
        <fullName evidence="2">HET-domain-containing protein</fullName>
    </submittedName>
</protein>
<organism evidence="2 3">
    <name type="scientific">Rhizodiscina lignyota</name>
    <dbReference type="NCBI Taxonomy" id="1504668"/>
    <lineage>
        <taxon>Eukaryota</taxon>
        <taxon>Fungi</taxon>
        <taxon>Dikarya</taxon>
        <taxon>Ascomycota</taxon>
        <taxon>Pezizomycotina</taxon>
        <taxon>Dothideomycetes</taxon>
        <taxon>Pleosporomycetidae</taxon>
        <taxon>Aulographales</taxon>
        <taxon>Rhizodiscinaceae</taxon>
        <taxon>Rhizodiscina</taxon>
    </lineage>
</organism>
<dbReference type="PANTHER" id="PTHR33112">
    <property type="entry name" value="DOMAIN PROTEIN, PUTATIVE-RELATED"/>
    <property type="match status" value="1"/>
</dbReference>
<dbReference type="EMBL" id="ML978143">
    <property type="protein sequence ID" value="KAF2092683.1"/>
    <property type="molecule type" value="Genomic_DNA"/>
</dbReference>
<name>A0A9P4M0N9_9PEZI</name>
<evidence type="ECO:0000259" key="1">
    <source>
        <dbReference type="Pfam" id="PF06985"/>
    </source>
</evidence>
<sequence>MSPFRTKPVEYVTLSHRWGSHQSFVTTKANLESRQEGFYFEELPQTYRDAAIIAARLGFEYLWIDALCIVQDDPKDWIRESGKMGAIYHLASLTIASHCSENDGDGFLAPALQRRGGVPFSSLDRTYVRAAADLELDISRSPLAKRGWVFQERFLSARVLHFTTGMIYLETPRWTKSEDAVDRSVAYWTNQTLRSPLEWFQLVEMYSTCSLTREQDKLIAISGIAQVVSQGMCIPYLSGIWADRLAAGLMWLNVDGPLKKSQEYRASTWSWAAWDGPIQF</sequence>
<dbReference type="InterPro" id="IPR010730">
    <property type="entry name" value="HET"/>
</dbReference>
<evidence type="ECO:0000313" key="3">
    <source>
        <dbReference type="Proteomes" id="UP000799772"/>
    </source>
</evidence>
<gene>
    <name evidence="2" type="ORF">NA57DRAFT_49748</name>
</gene>
<dbReference type="AlphaFoldDB" id="A0A9P4M0N9"/>
<feature type="domain" description="Heterokaryon incompatibility" evidence="1">
    <location>
        <begin position="11"/>
        <end position="152"/>
    </location>
</feature>
<feature type="non-terminal residue" evidence="2">
    <location>
        <position position="280"/>
    </location>
</feature>
<dbReference type="OrthoDB" id="2958217at2759"/>
<accession>A0A9P4M0N9</accession>
<dbReference type="Proteomes" id="UP000799772">
    <property type="component" value="Unassembled WGS sequence"/>
</dbReference>
<evidence type="ECO:0000313" key="2">
    <source>
        <dbReference type="EMBL" id="KAF2092683.1"/>
    </source>
</evidence>
<reference evidence="2" key="1">
    <citation type="journal article" date="2020" name="Stud. Mycol.">
        <title>101 Dothideomycetes genomes: a test case for predicting lifestyles and emergence of pathogens.</title>
        <authorList>
            <person name="Haridas S."/>
            <person name="Albert R."/>
            <person name="Binder M."/>
            <person name="Bloem J."/>
            <person name="Labutti K."/>
            <person name="Salamov A."/>
            <person name="Andreopoulos B."/>
            <person name="Baker S."/>
            <person name="Barry K."/>
            <person name="Bills G."/>
            <person name="Bluhm B."/>
            <person name="Cannon C."/>
            <person name="Castanera R."/>
            <person name="Culley D."/>
            <person name="Daum C."/>
            <person name="Ezra D."/>
            <person name="Gonzalez J."/>
            <person name="Henrissat B."/>
            <person name="Kuo A."/>
            <person name="Liang C."/>
            <person name="Lipzen A."/>
            <person name="Lutzoni F."/>
            <person name="Magnuson J."/>
            <person name="Mondo S."/>
            <person name="Nolan M."/>
            <person name="Ohm R."/>
            <person name="Pangilinan J."/>
            <person name="Park H.-J."/>
            <person name="Ramirez L."/>
            <person name="Alfaro M."/>
            <person name="Sun H."/>
            <person name="Tritt A."/>
            <person name="Yoshinaga Y."/>
            <person name="Zwiers L.-H."/>
            <person name="Turgeon B."/>
            <person name="Goodwin S."/>
            <person name="Spatafora J."/>
            <person name="Crous P."/>
            <person name="Grigoriev I."/>
        </authorList>
    </citation>
    <scope>NUCLEOTIDE SEQUENCE</scope>
    <source>
        <strain evidence="2">CBS 133067</strain>
    </source>
</reference>
<comment type="caution">
    <text evidence="2">The sequence shown here is derived from an EMBL/GenBank/DDBJ whole genome shotgun (WGS) entry which is preliminary data.</text>
</comment>
<proteinExistence type="predicted"/>
<dbReference type="Pfam" id="PF06985">
    <property type="entry name" value="HET"/>
    <property type="match status" value="1"/>
</dbReference>
<dbReference type="PANTHER" id="PTHR33112:SF8">
    <property type="entry name" value="HETEROKARYON INCOMPATIBILITY DOMAIN-CONTAINING PROTEIN"/>
    <property type="match status" value="1"/>
</dbReference>